<evidence type="ECO:0000313" key="4">
    <source>
        <dbReference type="Proteomes" id="UP001530377"/>
    </source>
</evidence>
<sequence length="105" mass="11509">MSVTVLGDAGAVAKFRTVNPKSVVYFTATWCPPCKMISPIYGTLSETYPDVAFGKVDIDDNHDSAMDFKISAVPTFVFSRGEETVNKLSGANKDQLEKFIKELLP</sequence>
<dbReference type="Proteomes" id="UP001530377">
    <property type="component" value="Unassembled WGS sequence"/>
</dbReference>
<dbReference type="PROSITE" id="PS00194">
    <property type="entry name" value="THIOREDOXIN_1"/>
    <property type="match status" value="1"/>
</dbReference>
<evidence type="ECO:0000313" key="3">
    <source>
        <dbReference type="EMBL" id="KAL3809660.1"/>
    </source>
</evidence>
<dbReference type="Gene3D" id="3.40.30.10">
    <property type="entry name" value="Glutaredoxin"/>
    <property type="match status" value="1"/>
</dbReference>
<keyword evidence="1" id="KW-1015">Disulfide bond</keyword>
<dbReference type="EMBL" id="JALLPB020000387">
    <property type="protein sequence ID" value="KAL3809660.1"/>
    <property type="molecule type" value="Genomic_DNA"/>
</dbReference>
<dbReference type="PANTHER" id="PTHR46115">
    <property type="entry name" value="THIOREDOXIN-LIKE PROTEIN 1"/>
    <property type="match status" value="1"/>
</dbReference>
<organism evidence="3 4">
    <name type="scientific">Cyclostephanos tholiformis</name>
    <dbReference type="NCBI Taxonomy" id="382380"/>
    <lineage>
        <taxon>Eukaryota</taxon>
        <taxon>Sar</taxon>
        <taxon>Stramenopiles</taxon>
        <taxon>Ochrophyta</taxon>
        <taxon>Bacillariophyta</taxon>
        <taxon>Coscinodiscophyceae</taxon>
        <taxon>Thalassiosirophycidae</taxon>
        <taxon>Stephanodiscales</taxon>
        <taxon>Stephanodiscaceae</taxon>
        <taxon>Cyclostephanos</taxon>
    </lineage>
</organism>
<dbReference type="PROSITE" id="PS51352">
    <property type="entry name" value="THIOREDOXIN_2"/>
    <property type="match status" value="1"/>
</dbReference>
<accession>A0ABD3R9H0</accession>
<protein>
    <recommendedName>
        <fullName evidence="2">Thioredoxin domain-containing protein</fullName>
    </recommendedName>
</protein>
<dbReference type="InterPro" id="IPR036249">
    <property type="entry name" value="Thioredoxin-like_sf"/>
</dbReference>
<keyword evidence="4" id="KW-1185">Reference proteome</keyword>
<feature type="domain" description="Thioredoxin" evidence="2">
    <location>
        <begin position="1"/>
        <end position="105"/>
    </location>
</feature>
<dbReference type="CDD" id="cd02947">
    <property type="entry name" value="TRX_family"/>
    <property type="match status" value="1"/>
</dbReference>
<name>A0ABD3R9H0_9STRA</name>
<reference evidence="3 4" key="1">
    <citation type="submission" date="2024-10" db="EMBL/GenBank/DDBJ databases">
        <title>Updated reference genomes for cyclostephanoid diatoms.</title>
        <authorList>
            <person name="Roberts W.R."/>
            <person name="Alverson A.J."/>
        </authorList>
    </citation>
    <scope>NUCLEOTIDE SEQUENCE [LARGE SCALE GENOMIC DNA]</scope>
    <source>
        <strain evidence="3 4">AJA228-03</strain>
    </source>
</reference>
<evidence type="ECO:0000256" key="1">
    <source>
        <dbReference type="ARBA" id="ARBA00023157"/>
    </source>
</evidence>
<dbReference type="InterPro" id="IPR017937">
    <property type="entry name" value="Thioredoxin_CS"/>
</dbReference>
<gene>
    <name evidence="3" type="ORF">ACHAXA_000343</name>
</gene>
<evidence type="ECO:0000259" key="2">
    <source>
        <dbReference type="PROSITE" id="PS51352"/>
    </source>
</evidence>
<dbReference type="InterPro" id="IPR013766">
    <property type="entry name" value="Thioredoxin_domain"/>
</dbReference>
<dbReference type="Pfam" id="PF00085">
    <property type="entry name" value="Thioredoxin"/>
    <property type="match status" value="1"/>
</dbReference>
<comment type="caution">
    <text evidence="3">The sequence shown here is derived from an EMBL/GenBank/DDBJ whole genome shotgun (WGS) entry which is preliminary data.</text>
</comment>
<dbReference type="SUPFAM" id="SSF52833">
    <property type="entry name" value="Thioredoxin-like"/>
    <property type="match status" value="1"/>
</dbReference>
<proteinExistence type="predicted"/>
<dbReference type="AlphaFoldDB" id="A0ABD3R9H0"/>